<comment type="function">
    <text evidence="4">Acts as a negative regulator of abscisic acid (ABA) response.</text>
</comment>
<feature type="region of interest" description="Disordered" evidence="5">
    <location>
        <begin position="1"/>
        <end position="100"/>
    </location>
</feature>
<evidence type="ECO:0000256" key="4">
    <source>
        <dbReference type="RuleBase" id="RU369029"/>
    </source>
</evidence>
<feature type="region of interest" description="Disordered" evidence="5">
    <location>
        <begin position="346"/>
        <end position="383"/>
    </location>
</feature>
<dbReference type="InterPro" id="IPR032308">
    <property type="entry name" value="TDBD"/>
</dbReference>
<accession>A0AAN8WAD1</accession>
<dbReference type="PANTHER" id="PTHR31413">
    <property type="entry name" value="AFP HOMOLOG 2"/>
    <property type="match status" value="1"/>
</dbReference>
<comment type="subcellular location">
    <subcellularLocation>
        <location evidence="1 4">Nucleus</location>
    </subcellularLocation>
</comment>
<dbReference type="EMBL" id="JBAMMX010000003">
    <property type="protein sequence ID" value="KAK6944931.1"/>
    <property type="molecule type" value="Genomic_DNA"/>
</dbReference>
<feature type="compositionally biased region" description="Polar residues" evidence="5">
    <location>
        <begin position="490"/>
        <end position="502"/>
    </location>
</feature>
<name>A0AAN8WAD1_9MAGN</name>
<dbReference type="AlphaFoldDB" id="A0AAN8WAD1"/>
<comment type="similarity">
    <text evidence="2 4">Belongs to the Ninja family.</text>
</comment>
<comment type="caution">
    <text evidence="7">The sequence shown here is derived from an EMBL/GenBank/DDBJ whole genome shotgun (WGS) entry which is preliminary data.</text>
</comment>
<gene>
    <name evidence="7" type="ORF">RJ641_026033</name>
</gene>
<evidence type="ECO:0000259" key="6">
    <source>
        <dbReference type="Pfam" id="PF16135"/>
    </source>
</evidence>
<protein>
    <recommendedName>
        <fullName evidence="4">Ninja-family protein</fullName>
    </recommendedName>
    <alternativeName>
        <fullName evidence="4">ABI-binding protein</fullName>
    </alternativeName>
</protein>
<keyword evidence="8" id="KW-1185">Reference proteome</keyword>
<evidence type="ECO:0000256" key="3">
    <source>
        <dbReference type="ARBA" id="ARBA00023242"/>
    </source>
</evidence>
<evidence type="ECO:0000313" key="8">
    <source>
        <dbReference type="Proteomes" id="UP001370490"/>
    </source>
</evidence>
<evidence type="ECO:0000256" key="2">
    <source>
        <dbReference type="ARBA" id="ARBA00006081"/>
    </source>
</evidence>
<organism evidence="7 8">
    <name type="scientific">Dillenia turbinata</name>
    <dbReference type="NCBI Taxonomy" id="194707"/>
    <lineage>
        <taxon>Eukaryota</taxon>
        <taxon>Viridiplantae</taxon>
        <taxon>Streptophyta</taxon>
        <taxon>Embryophyta</taxon>
        <taxon>Tracheophyta</taxon>
        <taxon>Spermatophyta</taxon>
        <taxon>Magnoliopsida</taxon>
        <taxon>eudicotyledons</taxon>
        <taxon>Gunneridae</taxon>
        <taxon>Pentapetalae</taxon>
        <taxon>Dilleniales</taxon>
        <taxon>Dilleniaceae</taxon>
        <taxon>Dillenia</taxon>
    </lineage>
</organism>
<feature type="domain" description="Tify" evidence="6">
    <location>
        <begin position="456"/>
        <end position="479"/>
    </location>
</feature>
<dbReference type="InterPro" id="IPR031307">
    <property type="entry name" value="Ninja_fam"/>
</dbReference>
<dbReference type="PANTHER" id="PTHR31413:SF12">
    <property type="entry name" value="AFP HOMOLOG 2"/>
    <property type="match status" value="1"/>
</dbReference>
<feature type="compositionally biased region" description="Low complexity" evidence="5">
    <location>
        <begin position="1"/>
        <end position="27"/>
    </location>
</feature>
<feature type="region of interest" description="Disordered" evidence="5">
    <location>
        <begin position="478"/>
        <end position="502"/>
    </location>
</feature>
<proteinExistence type="inferred from homology"/>
<evidence type="ECO:0000313" key="7">
    <source>
        <dbReference type="EMBL" id="KAK6944931.1"/>
    </source>
</evidence>
<reference evidence="7 8" key="1">
    <citation type="submission" date="2023-12" db="EMBL/GenBank/DDBJ databases">
        <title>A high-quality genome assembly for Dillenia turbinata (Dilleniales).</title>
        <authorList>
            <person name="Chanderbali A."/>
        </authorList>
    </citation>
    <scope>NUCLEOTIDE SEQUENCE [LARGE SCALE GENOMIC DNA]</scope>
    <source>
        <strain evidence="7">LSX21</strain>
        <tissue evidence="7">Leaf</tissue>
    </source>
</reference>
<feature type="region of interest" description="Disordered" evidence="5">
    <location>
        <begin position="193"/>
        <end position="216"/>
    </location>
</feature>
<sequence length="502" mass="53431">MEDGLELSLGLSVGGSSFKSKGRNSSSVDARVEEGEKDNKSKDDLRDFLNTGIQNQEAGSGTQKFNPVRPQENFFSNLSKAPVDAETSTNAEGRSFWVGNGNRSAEIEEKKSNNTGNKHKVVSDDIDAQNKHGGGAYHVDLSERNPPTGIKTSTKTPHISITTEDGSAAENEDVAESEVDGSTSRLVLHHEDGAKRYSGGGSSSEIQKENHGFSDSNVADLQGHKRLKMPTENECKHGNVAYRGSYSTQPLNIMNVPYSLPIKDSNFVSGTNPSGYSLPAMIQPMLTANGEHPRTQPLNSGNLPLTFGYASLQLPLLDKELSSGLFSHSQQLPSSLIGRVTGAVAPNSDKPNDGAMISQAATPVSSHHAREEGSTSVAESDPKGKNMIFRTKDAPDQHIAEAYSEGSAIRPGIAADVKFGGCGSYPNLPWVSTTSPGPNGRTISGVTYRYSRDQIRIVCACHGSHMSPEEFVRHAGEEYANTDNGAGLSSLPSTNPAASAQS</sequence>
<feature type="compositionally biased region" description="Basic and acidic residues" evidence="5">
    <location>
        <begin position="30"/>
        <end position="47"/>
    </location>
</feature>
<feature type="compositionally biased region" description="Polar residues" evidence="5">
    <location>
        <begin position="150"/>
        <end position="165"/>
    </location>
</feature>
<feature type="region of interest" description="Disordered" evidence="5">
    <location>
        <begin position="136"/>
        <end position="172"/>
    </location>
</feature>
<evidence type="ECO:0000256" key="1">
    <source>
        <dbReference type="ARBA" id="ARBA00004123"/>
    </source>
</evidence>
<dbReference type="GO" id="GO:0005634">
    <property type="term" value="C:nucleus"/>
    <property type="evidence" value="ECO:0007669"/>
    <property type="project" value="UniProtKB-SubCell"/>
</dbReference>
<dbReference type="Proteomes" id="UP001370490">
    <property type="component" value="Unassembled WGS sequence"/>
</dbReference>
<dbReference type="GO" id="GO:0045892">
    <property type="term" value="P:negative regulation of DNA-templated transcription"/>
    <property type="evidence" value="ECO:0007669"/>
    <property type="project" value="TreeGrafter"/>
</dbReference>
<feature type="compositionally biased region" description="Polar residues" evidence="5">
    <location>
        <begin position="51"/>
        <end position="65"/>
    </location>
</feature>
<keyword evidence="3 4" id="KW-0539">Nucleus</keyword>
<dbReference type="GO" id="GO:0009867">
    <property type="term" value="P:jasmonic acid mediated signaling pathway"/>
    <property type="evidence" value="ECO:0007669"/>
    <property type="project" value="TreeGrafter"/>
</dbReference>
<evidence type="ECO:0000256" key="5">
    <source>
        <dbReference type="SAM" id="MobiDB-lite"/>
    </source>
</evidence>
<dbReference type="Pfam" id="PF16135">
    <property type="entry name" value="TDBD"/>
    <property type="match status" value="1"/>
</dbReference>